<comment type="caution">
    <text evidence="2">The sequence shown here is derived from an EMBL/GenBank/DDBJ whole genome shotgun (WGS) entry which is preliminary data.</text>
</comment>
<evidence type="ECO:0000313" key="2">
    <source>
        <dbReference type="EMBL" id="NKI30915.1"/>
    </source>
</evidence>
<dbReference type="EMBL" id="JAAWWL010000001">
    <property type="protein sequence ID" value="NKI30915.1"/>
    <property type="molecule type" value="Genomic_DNA"/>
</dbReference>
<sequence length="250" mass="26780">MKRVLITAIACVTVTFLTAQEDFSKSLNGIEWVKIISSANVDIIAHDSNEIIIKSRSSNRAPDRSKGLRLVGAGGTDNTNVGFSVLQEGNDLIVTNLKKNANARIYLPKNQKISVKSTWNGDIEMEGFTGEIEANCQLNGSIKIEGATGPITANSLNGSVEIIFDSIDQDSPTSIFTTNGAVDVSLPGNTKADLSMSSWNGDVYTNFDIEQASKEGMKKVSSKKSTGTINGGGVSLKLRSTNGNIYLRKK</sequence>
<dbReference type="RefSeq" id="WP_168551137.1">
    <property type="nucleotide sequence ID" value="NZ_JAAWWL010000001.1"/>
</dbReference>
<accession>A0ABX1GPP1</accession>
<name>A0ABX1GPP1_9FLAO</name>
<evidence type="ECO:0000259" key="1">
    <source>
        <dbReference type="Pfam" id="PF13349"/>
    </source>
</evidence>
<dbReference type="Pfam" id="PF13349">
    <property type="entry name" value="DUF4097"/>
    <property type="match status" value="1"/>
</dbReference>
<protein>
    <submittedName>
        <fullName evidence="2">DUF4097 family beta strand repeat protein</fullName>
    </submittedName>
</protein>
<gene>
    <name evidence="2" type="ORF">HCU67_03105</name>
</gene>
<keyword evidence="3" id="KW-1185">Reference proteome</keyword>
<dbReference type="InterPro" id="IPR025164">
    <property type="entry name" value="Toastrack_DUF4097"/>
</dbReference>
<evidence type="ECO:0000313" key="3">
    <source>
        <dbReference type="Proteomes" id="UP000718451"/>
    </source>
</evidence>
<feature type="domain" description="DUF4097" evidence="1">
    <location>
        <begin position="139"/>
        <end position="247"/>
    </location>
</feature>
<proteinExistence type="predicted"/>
<organism evidence="2 3">
    <name type="scientific">Croceivirga thetidis</name>
    <dbReference type="NCBI Taxonomy" id="2721623"/>
    <lineage>
        <taxon>Bacteria</taxon>
        <taxon>Pseudomonadati</taxon>
        <taxon>Bacteroidota</taxon>
        <taxon>Flavobacteriia</taxon>
        <taxon>Flavobacteriales</taxon>
        <taxon>Flavobacteriaceae</taxon>
        <taxon>Croceivirga</taxon>
    </lineage>
</organism>
<reference evidence="2 3" key="1">
    <citation type="submission" date="2020-04" db="EMBL/GenBank/DDBJ databases">
        <authorList>
            <person name="Yoon J."/>
        </authorList>
    </citation>
    <scope>NUCLEOTIDE SEQUENCE [LARGE SCALE GENOMIC DNA]</scope>
    <source>
        <strain evidence="2 3">DJ-13</strain>
    </source>
</reference>
<dbReference type="Proteomes" id="UP000718451">
    <property type="component" value="Unassembled WGS sequence"/>
</dbReference>